<feature type="region of interest" description="Disordered" evidence="1">
    <location>
        <begin position="1"/>
        <end position="66"/>
    </location>
</feature>
<evidence type="ECO:0000313" key="4">
    <source>
        <dbReference type="Proteomes" id="UP000507245"/>
    </source>
</evidence>
<dbReference type="PANTHER" id="PTHR13131:SF5">
    <property type="entry name" value="CYSTINOSIN"/>
    <property type="match status" value="1"/>
</dbReference>
<dbReference type="PANTHER" id="PTHR13131">
    <property type="entry name" value="CYSTINOSIN"/>
    <property type="match status" value="1"/>
</dbReference>
<feature type="transmembrane region" description="Helical" evidence="2">
    <location>
        <begin position="206"/>
        <end position="226"/>
    </location>
</feature>
<dbReference type="InterPro" id="IPR005282">
    <property type="entry name" value="LC_transporter"/>
</dbReference>
<dbReference type="EMBL" id="CAEKKB010000003">
    <property type="protein sequence ID" value="CAB4305733.1"/>
    <property type="molecule type" value="Genomic_DNA"/>
</dbReference>
<organism evidence="3 4">
    <name type="scientific">Prunus armeniaca</name>
    <name type="common">Apricot</name>
    <name type="synonym">Armeniaca vulgaris</name>
    <dbReference type="NCBI Taxonomy" id="36596"/>
    <lineage>
        <taxon>Eukaryota</taxon>
        <taxon>Viridiplantae</taxon>
        <taxon>Streptophyta</taxon>
        <taxon>Embryophyta</taxon>
        <taxon>Tracheophyta</taxon>
        <taxon>Spermatophyta</taxon>
        <taxon>Magnoliopsida</taxon>
        <taxon>eudicotyledons</taxon>
        <taxon>Gunneridae</taxon>
        <taxon>Pentapetalae</taxon>
        <taxon>rosids</taxon>
        <taxon>fabids</taxon>
        <taxon>Rosales</taxon>
        <taxon>Rosaceae</taxon>
        <taxon>Amygdaloideae</taxon>
        <taxon>Amygdaleae</taxon>
        <taxon>Prunus</taxon>
    </lineage>
</organism>
<name>A0A6J5WZB1_PRUAR</name>
<accession>A0A6J5WZB1</accession>
<feature type="compositionally biased region" description="Basic and acidic residues" evidence="1">
    <location>
        <begin position="26"/>
        <end position="42"/>
    </location>
</feature>
<evidence type="ECO:0000256" key="1">
    <source>
        <dbReference type="SAM" id="MobiDB-lite"/>
    </source>
</evidence>
<gene>
    <name evidence="3" type="ORF">ORAREDHAP_LOCUS23776</name>
</gene>
<sequence>MGCSEPDISHPQEESDYNELPTSLRLDIDVQRDCRSSKDSSAEKSQAVIDHEHDSPRECQSPKGSSFEKRLVVIDTEQECQSPVPSSIDKNQVEIDCEECETPKFYSVSMFEMDVDGGQELQSPNVPCADVPGAGMAMKALLLSHLQRHSLLQLCRSKAVLGYGLGQIIPVAANDVAFSIHAVLLTAITLYQIAIYERGNQKVSKISIGIVAAMWLGAAVCVFLALPSHSWIWLISIFKIFPHQVLSLWILSYLYLNKFALTMSSLVPGQNYAFSLGKLKLL</sequence>
<keyword evidence="2" id="KW-1133">Transmembrane helix</keyword>
<reference evidence="4" key="1">
    <citation type="journal article" date="2020" name="Genome Biol.">
        <title>Gamete binning: chromosome-level and haplotype-resolved genome assembly enabled by high-throughput single-cell sequencing of gamete genomes.</title>
        <authorList>
            <person name="Campoy J.A."/>
            <person name="Sun H."/>
            <person name="Goel M."/>
            <person name="Jiao W.-B."/>
            <person name="Folz-Donahue K."/>
            <person name="Wang N."/>
            <person name="Rubio M."/>
            <person name="Liu C."/>
            <person name="Kukat C."/>
            <person name="Ruiz D."/>
            <person name="Huettel B."/>
            <person name="Schneeberger K."/>
        </authorList>
    </citation>
    <scope>NUCLEOTIDE SEQUENCE [LARGE SCALE GENOMIC DNA]</scope>
    <source>
        <strain evidence="4">cv. Rojo Pasion</strain>
    </source>
</reference>
<keyword evidence="4" id="KW-1185">Reference proteome</keyword>
<evidence type="ECO:0000256" key="2">
    <source>
        <dbReference type="SAM" id="Phobius"/>
    </source>
</evidence>
<keyword evidence="2" id="KW-0472">Membrane</keyword>
<evidence type="ECO:0000313" key="3">
    <source>
        <dbReference type="EMBL" id="CAB4305733.1"/>
    </source>
</evidence>
<protein>
    <submittedName>
        <fullName evidence="3">Uncharacterized protein</fullName>
    </submittedName>
</protein>
<dbReference type="Proteomes" id="UP000507245">
    <property type="component" value="Unassembled WGS sequence"/>
</dbReference>
<dbReference type="AlphaFoldDB" id="A0A6J5WZB1"/>
<feature type="transmembrane region" description="Helical" evidence="2">
    <location>
        <begin position="176"/>
        <end position="194"/>
    </location>
</feature>
<dbReference type="GO" id="GO:0005774">
    <property type="term" value="C:vacuolar membrane"/>
    <property type="evidence" value="ECO:0007669"/>
    <property type="project" value="TreeGrafter"/>
</dbReference>
<keyword evidence="2" id="KW-0812">Transmembrane</keyword>
<feature type="transmembrane region" description="Helical" evidence="2">
    <location>
        <begin position="232"/>
        <end position="256"/>
    </location>
</feature>
<proteinExistence type="predicted"/>
<dbReference type="OrthoDB" id="75720at2759"/>
<dbReference type="GO" id="GO:0015184">
    <property type="term" value="F:L-cystine transmembrane transporter activity"/>
    <property type="evidence" value="ECO:0007669"/>
    <property type="project" value="TreeGrafter"/>
</dbReference>